<reference evidence="6 7" key="1">
    <citation type="submission" date="2024-08" db="EMBL/GenBank/DDBJ databases">
        <title>Two novel Cytobacillus novel species.</title>
        <authorList>
            <person name="Liu G."/>
        </authorList>
    </citation>
    <scope>NUCLEOTIDE SEQUENCE [LARGE SCALE GENOMIC DNA]</scope>
    <source>
        <strain evidence="6 7">FJAT-54145</strain>
    </source>
</reference>
<evidence type="ECO:0000313" key="6">
    <source>
        <dbReference type="EMBL" id="MFE8703144.1"/>
    </source>
</evidence>
<dbReference type="PANTHER" id="PTHR21600">
    <property type="entry name" value="MITOCHONDRIAL RNA PSEUDOURIDINE SYNTHASE"/>
    <property type="match status" value="1"/>
</dbReference>
<proteinExistence type="inferred from homology"/>
<feature type="region of interest" description="Disordered" evidence="4">
    <location>
        <begin position="189"/>
        <end position="209"/>
    </location>
</feature>
<dbReference type="NCBIfam" id="TIGR00005">
    <property type="entry name" value="rluA_subfam"/>
    <property type="match status" value="1"/>
</dbReference>
<evidence type="ECO:0000313" key="7">
    <source>
        <dbReference type="Proteomes" id="UP001601059"/>
    </source>
</evidence>
<organism evidence="6 7">
    <name type="scientific">Cytobacillus spartinae</name>
    <dbReference type="NCBI Taxonomy" id="3299023"/>
    <lineage>
        <taxon>Bacteria</taxon>
        <taxon>Bacillati</taxon>
        <taxon>Bacillota</taxon>
        <taxon>Bacilli</taxon>
        <taxon>Bacillales</taxon>
        <taxon>Bacillaceae</taxon>
        <taxon>Cytobacillus</taxon>
    </lineage>
</organism>
<name>A0ABW6KG07_9BACI</name>
<dbReference type="InterPro" id="IPR020103">
    <property type="entry name" value="PsdUridine_synth_cat_dom_sf"/>
</dbReference>
<evidence type="ECO:0000256" key="2">
    <source>
        <dbReference type="ARBA" id="ARBA00010876"/>
    </source>
</evidence>
<feature type="compositionally biased region" description="Basic residues" evidence="4">
    <location>
        <begin position="195"/>
        <end position="204"/>
    </location>
</feature>
<dbReference type="SUPFAM" id="SSF55120">
    <property type="entry name" value="Pseudouridine synthase"/>
    <property type="match status" value="1"/>
</dbReference>
<accession>A0ABW6KG07</accession>
<sequence length="306" mass="34939">MISTKKIGEWLEIIIAEQWQGLTIDELLRDRWKAPKKLIHQLRMQKEVLLNGESPNWNKGMGLGDLLQIKCFSEKEFGVTPSYYDIDILFEDEHLIIVNKPANMDTHPNESGQTNTLANAVAFHLQAKGEQRKVKHIHRLDKDTTGAVLFAKHELAGSILDRMLEERSIRRTYAALVSGILKKKKGTVNEPIGRDRHHPTRRRVSPSGQHAVTHFSVVRTYIQDKISLVKCSLDTGRTHQIRVHLSHIGHPLLGDSLYGGESTYNRQALHAVKLEFEHPFTLEQIVCHSPFIDSPPIFKNIDVFDF</sequence>
<comment type="caution">
    <text evidence="6">The sequence shown here is derived from an EMBL/GenBank/DDBJ whole genome shotgun (WGS) entry which is preliminary data.</text>
</comment>
<keyword evidence="3 6" id="KW-0413">Isomerase</keyword>
<dbReference type="InterPro" id="IPR006224">
    <property type="entry name" value="PsdUridine_synth_RluA-like_CS"/>
</dbReference>
<dbReference type="Pfam" id="PF00849">
    <property type="entry name" value="PseudoU_synth_2"/>
    <property type="match status" value="1"/>
</dbReference>
<dbReference type="PROSITE" id="PS01129">
    <property type="entry name" value="PSI_RLU"/>
    <property type="match status" value="1"/>
</dbReference>
<dbReference type="GO" id="GO:0016853">
    <property type="term" value="F:isomerase activity"/>
    <property type="evidence" value="ECO:0007669"/>
    <property type="project" value="UniProtKB-KW"/>
</dbReference>
<dbReference type="RefSeq" id="WP_389363420.1">
    <property type="nucleotide sequence ID" value="NZ_JBIACK010000013.1"/>
</dbReference>
<dbReference type="EMBL" id="JBIACK010000013">
    <property type="protein sequence ID" value="MFE8703144.1"/>
    <property type="molecule type" value="Genomic_DNA"/>
</dbReference>
<protein>
    <recommendedName>
        <fullName evidence="3">Pseudouridine synthase</fullName>
        <ecNumber evidence="3">5.4.99.-</ecNumber>
    </recommendedName>
</protein>
<comment type="function">
    <text evidence="3">Responsible for synthesis of pseudouridine from uracil.</text>
</comment>
<dbReference type="InterPro" id="IPR006225">
    <property type="entry name" value="PsdUridine_synth_RluC/D"/>
</dbReference>
<dbReference type="EC" id="5.4.99.-" evidence="3"/>
<dbReference type="InterPro" id="IPR050188">
    <property type="entry name" value="RluA_PseudoU_synthase"/>
</dbReference>
<gene>
    <name evidence="6" type="ORF">ACFYKX_21415</name>
</gene>
<evidence type="ECO:0000256" key="3">
    <source>
        <dbReference type="RuleBase" id="RU362028"/>
    </source>
</evidence>
<dbReference type="Proteomes" id="UP001601059">
    <property type="component" value="Unassembled WGS sequence"/>
</dbReference>
<keyword evidence="7" id="KW-1185">Reference proteome</keyword>
<dbReference type="InterPro" id="IPR006145">
    <property type="entry name" value="PsdUridine_synth_RsuA/RluA"/>
</dbReference>
<evidence type="ECO:0000256" key="1">
    <source>
        <dbReference type="ARBA" id="ARBA00000073"/>
    </source>
</evidence>
<evidence type="ECO:0000259" key="5">
    <source>
        <dbReference type="Pfam" id="PF00849"/>
    </source>
</evidence>
<dbReference type="CDD" id="cd02869">
    <property type="entry name" value="PseudoU_synth_RluA_like"/>
    <property type="match status" value="1"/>
</dbReference>
<comment type="catalytic activity">
    <reaction evidence="1 3">
        <text>a uridine in RNA = a pseudouridine in RNA</text>
        <dbReference type="Rhea" id="RHEA:48348"/>
        <dbReference type="Rhea" id="RHEA-COMP:12068"/>
        <dbReference type="Rhea" id="RHEA-COMP:12069"/>
        <dbReference type="ChEBI" id="CHEBI:65314"/>
        <dbReference type="ChEBI" id="CHEBI:65315"/>
    </reaction>
</comment>
<comment type="similarity">
    <text evidence="2 3">Belongs to the pseudouridine synthase RluA family.</text>
</comment>
<dbReference type="Gene3D" id="3.30.2350.10">
    <property type="entry name" value="Pseudouridine synthase"/>
    <property type="match status" value="1"/>
</dbReference>
<evidence type="ECO:0000256" key="4">
    <source>
        <dbReference type="SAM" id="MobiDB-lite"/>
    </source>
</evidence>
<dbReference type="PANTHER" id="PTHR21600:SF71">
    <property type="entry name" value="PSEUDOURIDINE SYNTHASE"/>
    <property type="match status" value="1"/>
</dbReference>
<feature type="domain" description="Pseudouridine synthase RsuA/RluA-like" evidence="5">
    <location>
        <begin position="94"/>
        <end position="247"/>
    </location>
</feature>